<reference evidence="1 2" key="1">
    <citation type="submission" date="2013-07" db="EMBL/GenBank/DDBJ databases">
        <title>Complete genome sequence of Bacillus infantis NRRL B-14911 that has potential to induce cardiac disease by antigenic mimicry.</title>
        <authorList>
            <person name="Massilamany C."/>
            <person name="Smith T.P.L."/>
            <person name="Loy J.D."/>
            <person name="Barletta R."/>
            <person name="Reddy J."/>
        </authorList>
    </citation>
    <scope>NUCLEOTIDE SEQUENCE [LARGE SCALE GENOMIC DNA]</scope>
    <source>
        <strain evidence="1 2">NRRL B-14911</strain>
    </source>
</reference>
<dbReference type="EMBL" id="CP006643">
    <property type="protein sequence ID" value="AGX02815.1"/>
    <property type="molecule type" value="Genomic_DNA"/>
</dbReference>
<proteinExistence type="predicted"/>
<dbReference type="Proteomes" id="UP000017805">
    <property type="component" value="Chromosome"/>
</dbReference>
<evidence type="ECO:0000313" key="1">
    <source>
        <dbReference type="EMBL" id="AGX02815.1"/>
    </source>
</evidence>
<protein>
    <submittedName>
        <fullName evidence="1">Uncharacterized protein</fullName>
    </submittedName>
</protein>
<gene>
    <name evidence="1" type="ORF">N288_04290</name>
</gene>
<accession>U5L5Y6</accession>
<name>U5L5Y6_9BACI</name>
<dbReference type="STRING" id="1367477.N288_04290"/>
<dbReference type="HOGENOM" id="CLU_2785202_0_0_9"/>
<evidence type="ECO:0000313" key="2">
    <source>
        <dbReference type="Proteomes" id="UP000017805"/>
    </source>
</evidence>
<dbReference type="KEGG" id="bif:N288_04290"/>
<keyword evidence="2" id="KW-1185">Reference proteome</keyword>
<organism evidence="1 2">
    <name type="scientific">Bacillus infantis NRRL B-14911</name>
    <dbReference type="NCBI Taxonomy" id="1367477"/>
    <lineage>
        <taxon>Bacteria</taxon>
        <taxon>Bacillati</taxon>
        <taxon>Bacillota</taxon>
        <taxon>Bacilli</taxon>
        <taxon>Bacillales</taxon>
        <taxon>Bacillaceae</taxon>
        <taxon>Bacillus</taxon>
    </lineage>
</organism>
<dbReference type="AlphaFoldDB" id="U5L5Y6"/>
<sequence length="68" mass="7193">MSQGDRPLGFFCLGQGVCPPGFLVAKSQGDRPPGSFFVWARGPDPLAHVMLLAMIGMVIINYEGGLDG</sequence>